<organism evidence="1">
    <name type="scientific">Cacopsylla melanoneura</name>
    <dbReference type="NCBI Taxonomy" id="428564"/>
    <lineage>
        <taxon>Eukaryota</taxon>
        <taxon>Metazoa</taxon>
        <taxon>Ecdysozoa</taxon>
        <taxon>Arthropoda</taxon>
        <taxon>Hexapoda</taxon>
        <taxon>Insecta</taxon>
        <taxon>Pterygota</taxon>
        <taxon>Neoptera</taxon>
        <taxon>Paraneoptera</taxon>
        <taxon>Hemiptera</taxon>
        <taxon>Sternorrhyncha</taxon>
        <taxon>Psylloidea</taxon>
        <taxon>Psyllidae</taxon>
        <taxon>Psyllinae</taxon>
        <taxon>Cacopsylla</taxon>
    </lineage>
</organism>
<proteinExistence type="predicted"/>
<sequence length="124" mass="13825">MVLTFKHGSSVRCMSQTIITGAYSSGGCCTRKMNCRRKRRRNENITASRTSLPPMPEVCSQWTAPISSNWEVMTRAFWSGEARTLSFRSRFGSVEAALNGCLALELVTYTVALCRTTSASWQTK</sequence>
<dbReference type="AlphaFoldDB" id="A0A8D8LVJ2"/>
<name>A0A8D8LVJ2_9HEMI</name>
<reference evidence="1" key="1">
    <citation type="submission" date="2021-05" db="EMBL/GenBank/DDBJ databases">
        <authorList>
            <person name="Alioto T."/>
            <person name="Alioto T."/>
            <person name="Gomez Garrido J."/>
        </authorList>
    </citation>
    <scope>NUCLEOTIDE SEQUENCE</scope>
</reference>
<accession>A0A8D8LVJ2</accession>
<dbReference type="PROSITE" id="PS51257">
    <property type="entry name" value="PROKAR_LIPOPROTEIN"/>
    <property type="match status" value="1"/>
</dbReference>
<dbReference type="EMBL" id="HBUF01024781">
    <property type="protein sequence ID" value="CAG6612492.1"/>
    <property type="molecule type" value="Transcribed_RNA"/>
</dbReference>
<protein>
    <submittedName>
        <fullName evidence="1">Uncharacterized protein</fullName>
    </submittedName>
</protein>
<evidence type="ECO:0000313" key="1">
    <source>
        <dbReference type="EMBL" id="CAG6612492.1"/>
    </source>
</evidence>